<keyword evidence="9" id="KW-0067">ATP-binding</keyword>
<keyword evidence="6" id="KW-0547">Nucleotide-binding</keyword>
<dbReference type="GO" id="GO:0005743">
    <property type="term" value="C:mitochondrial inner membrane"/>
    <property type="evidence" value="ECO:0007669"/>
    <property type="project" value="UniProtKB-SubCell"/>
</dbReference>
<dbReference type="InterPro" id="IPR014001">
    <property type="entry name" value="Helicase_ATP-bd"/>
</dbReference>
<evidence type="ECO:0000256" key="11">
    <source>
        <dbReference type="ARBA" id="ARBA00022989"/>
    </source>
</evidence>
<dbReference type="PANTHER" id="PTHR14009:SF1">
    <property type="entry name" value="MITOCHONDRIAL PROTON_CALCIUM EXCHANGER PROTEIN"/>
    <property type="match status" value="1"/>
</dbReference>
<dbReference type="CDD" id="cd18787">
    <property type="entry name" value="SF2_C_DEAD"/>
    <property type="match status" value="1"/>
</dbReference>
<feature type="compositionally biased region" description="Basic and acidic residues" evidence="18">
    <location>
        <begin position="1456"/>
        <end position="1469"/>
    </location>
</feature>
<dbReference type="SUPFAM" id="SSF52540">
    <property type="entry name" value="P-loop containing nucleoside triphosphate hydrolases"/>
    <property type="match status" value="1"/>
</dbReference>
<name>A0AA36DQB9_CYLNA</name>
<feature type="compositionally biased region" description="Basic and acidic residues" evidence="18">
    <location>
        <begin position="719"/>
        <end position="737"/>
    </location>
</feature>
<dbReference type="InterPro" id="IPR059005">
    <property type="entry name" value="LETM1_C"/>
</dbReference>
<dbReference type="PROSITE" id="PS51758">
    <property type="entry name" value="LETM1_RBD"/>
    <property type="match status" value="1"/>
</dbReference>
<dbReference type="SMART" id="SM00487">
    <property type="entry name" value="DEXDc"/>
    <property type="match status" value="1"/>
</dbReference>
<organism evidence="23 24">
    <name type="scientific">Cylicocyclus nassatus</name>
    <name type="common">Nematode worm</name>
    <dbReference type="NCBI Taxonomy" id="53992"/>
    <lineage>
        <taxon>Eukaryota</taxon>
        <taxon>Metazoa</taxon>
        <taxon>Ecdysozoa</taxon>
        <taxon>Nematoda</taxon>
        <taxon>Chromadorea</taxon>
        <taxon>Rhabditida</taxon>
        <taxon>Rhabditina</taxon>
        <taxon>Rhabditomorpha</taxon>
        <taxon>Strongyloidea</taxon>
        <taxon>Strongylidae</taxon>
        <taxon>Cylicocyclus</taxon>
    </lineage>
</organism>
<keyword evidence="14 16" id="KW-0496">Mitochondrion</keyword>
<evidence type="ECO:0000256" key="10">
    <source>
        <dbReference type="ARBA" id="ARBA00022946"/>
    </source>
</evidence>
<evidence type="ECO:0000259" key="22">
    <source>
        <dbReference type="PROSITE" id="PS51758"/>
    </source>
</evidence>
<evidence type="ECO:0000256" key="1">
    <source>
        <dbReference type="ARBA" id="ARBA00004434"/>
    </source>
</evidence>
<dbReference type="Gene3D" id="3.40.50.300">
    <property type="entry name" value="P-loop containing nucleotide triphosphate hydrolases"/>
    <property type="match status" value="2"/>
</dbReference>
<evidence type="ECO:0000313" key="24">
    <source>
        <dbReference type="Proteomes" id="UP001176961"/>
    </source>
</evidence>
<feature type="compositionally biased region" description="Basic and acidic residues" evidence="18">
    <location>
        <begin position="943"/>
        <end position="954"/>
    </location>
</feature>
<feature type="compositionally biased region" description="Basic and acidic residues" evidence="18">
    <location>
        <begin position="925"/>
        <end position="934"/>
    </location>
</feature>
<keyword evidence="2" id="KW-0813">Transport</keyword>
<keyword evidence="7" id="KW-0999">Mitochondrion inner membrane</keyword>
<reference evidence="23" key="1">
    <citation type="submission" date="2023-07" db="EMBL/GenBank/DDBJ databases">
        <authorList>
            <consortium name="CYATHOMIX"/>
        </authorList>
    </citation>
    <scope>NUCLEOTIDE SEQUENCE</scope>
    <source>
        <strain evidence="23">N/A</strain>
    </source>
</reference>
<keyword evidence="24" id="KW-1185">Reference proteome</keyword>
<evidence type="ECO:0000256" key="9">
    <source>
        <dbReference type="ARBA" id="ARBA00022840"/>
    </source>
</evidence>
<dbReference type="PROSITE" id="PS51194">
    <property type="entry name" value="HELICASE_CTER"/>
    <property type="match status" value="1"/>
</dbReference>
<keyword evidence="4 19" id="KW-0812">Transmembrane</keyword>
<dbReference type="PROSITE" id="PS51192">
    <property type="entry name" value="HELICASE_ATP_BIND_1"/>
    <property type="match status" value="1"/>
</dbReference>
<evidence type="ECO:0000256" key="3">
    <source>
        <dbReference type="ARBA" id="ARBA00022568"/>
    </source>
</evidence>
<dbReference type="SMART" id="SM00490">
    <property type="entry name" value="HELICc"/>
    <property type="match status" value="1"/>
</dbReference>
<gene>
    <name evidence="23" type="ORF">CYNAS_LOCUS3864</name>
</gene>
<feature type="domain" description="Helicase ATP-binding" evidence="20">
    <location>
        <begin position="1026"/>
        <end position="1208"/>
    </location>
</feature>
<evidence type="ECO:0000259" key="21">
    <source>
        <dbReference type="PROSITE" id="PS51194"/>
    </source>
</evidence>
<evidence type="ECO:0000256" key="8">
    <source>
        <dbReference type="ARBA" id="ARBA00022837"/>
    </source>
</evidence>
<dbReference type="GO" id="GO:0043022">
    <property type="term" value="F:ribosome binding"/>
    <property type="evidence" value="ECO:0007669"/>
    <property type="project" value="InterPro"/>
</dbReference>
<dbReference type="GO" id="GO:0003676">
    <property type="term" value="F:nucleic acid binding"/>
    <property type="evidence" value="ECO:0007669"/>
    <property type="project" value="InterPro"/>
</dbReference>
<dbReference type="Proteomes" id="UP001176961">
    <property type="component" value="Unassembled WGS sequence"/>
</dbReference>
<feature type="coiled-coil region" evidence="17">
    <location>
        <begin position="387"/>
        <end position="428"/>
    </location>
</feature>
<evidence type="ECO:0000313" key="23">
    <source>
        <dbReference type="EMBL" id="CAJ0591881.1"/>
    </source>
</evidence>
<evidence type="ECO:0000256" key="2">
    <source>
        <dbReference type="ARBA" id="ARBA00022448"/>
    </source>
</evidence>
<keyword evidence="10" id="KW-0809">Transit peptide</keyword>
<feature type="region of interest" description="Disordered" evidence="18">
    <location>
        <begin position="719"/>
        <end position="958"/>
    </location>
</feature>
<evidence type="ECO:0000256" key="15">
    <source>
        <dbReference type="ARBA" id="ARBA00023136"/>
    </source>
</evidence>
<comment type="subcellular location">
    <subcellularLocation>
        <location evidence="1">Mitochondrion inner membrane</location>
        <topology evidence="1">Single-pass membrane protein</topology>
    </subcellularLocation>
</comment>
<feature type="domain" description="Helicase C-terminal" evidence="21">
    <location>
        <begin position="1241"/>
        <end position="1395"/>
    </location>
</feature>
<evidence type="ECO:0000256" key="5">
    <source>
        <dbReference type="ARBA" id="ARBA00022723"/>
    </source>
</evidence>
<dbReference type="InterPro" id="IPR033122">
    <property type="entry name" value="LETM1-like_RBD"/>
</dbReference>
<proteinExistence type="predicted"/>
<evidence type="ECO:0000256" key="7">
    <source>
        <dbReference type="ARBA" id="ARBA00022792"/>
    </source>
</evidence>
<evidence type="ECO:0000256" key="13">
    <source>
        <dbReference type="ARBA" id="ARBA00023065"/>
    </source>
</evidence>
<feature type="compositionally biased region" description="Basic and acidic residues" evidence="18">
    <location>
        <begin position="856"/>
        <end position="866"/>
    </location>
</feature>
<keyword evidence="12 17" id="KW-0175">Coiled coil</keyword>
<feature type="compositionally biased region" description="Gly residues" evidence="18">
    <location>
        <begin position="867"/>
        <end position="911"/>
    </location>
</feature>
<dbReference type="InterPro" id="IPR011545">
    <property type="entry name" value="DEAD/DEAH_box_helicase_dom"/>
</dbReference>
<dbReference type="InterPro" id="IPR027417">
    <property type="entry name" value="P-loop_NTPase"/>
</dbReference>
<evidence type="ECO:0000256" key="14">
    <source>
        <dbReference type="ARBA" id="ARBA00023128"/>
    </source>
</evidence>
<evidence type="ECO:0000256" key="18">
    <source>
        <dbReference type="SAM" id="MobiDB-lite"/>
    </source>
</evidence>
<evidence type="ECO:0000256" key="19">
    <source>
        <dbReference type="SAM" id="Phobius"/>
    </source>
</evidence>
<feature type="region of interest" description="Disordered" evidence="18">
    <location>
        <begin position="1441"/>
        <end position="1521"/>
    </location>
</feature>
<feature type="compositionally biased region" description="Basic and acidic residues" evidence="18">
    <location>
        <begin position="814"/>
        <end position="823"/>
    </location>
</feature>
<dbReference type="EMBL" id="CATQJL010000001">
    <property type="protein sequence ID" value="CAJ0591881.1"/>
    <property type="molecule type" value="Genomic_DNA"/>
</dbReference>
<dbReference type="Pfam" id="PF00270">
    <property type="entry name" value="DEAD"/>
    <property type="match status" value="1"/>
</dbReference>
<evidence type="ECO:0000259" key="20">
    <source>
        <dbReference type="PROSITE" id="PS51192"/>
    </source>
</evidence>
<evidence type="ECO:0000256" key="12">
    <source>
        <dbReference type="ARBA" id="ARBA00023054"/>
    </source>
</evidence>
<dbReference type="Pfam" id="PF26561">
    <property type="entry name" value="LETM1_C"/>
    <property type="match status" value="1"/>
</dbReference>
<keyword evidence="3" id="KW-0109">Calcium transport</keyword>
<dbReference type="PANTHER" id="PTHR14009">
    <property type="entry name" value="LEUCINE ZIPPER-EF-HAND CONTAINING TRANSMEMBRANE PROTEIN"/>
    <property type="match status" value="1"/>
</dbReference>
<keyword evidence="5" id="KW-0479">Metal-binding</keyword>
<dbReference type="InterPro" id="IPR044202">
    <property type="entry name" value="LETM1/MDM38-like"/>
</dbReference>
<evidence type="ECO:0000256" key="16">
    <source>
        <dbReference type="PROSITE-ProRule" id="PRU01094"/>
    </source>
</evidence>
<accession>A0AA36DQB9</accession>
<dbReference type="Pfam" id="PF00271">
    <property type="entry name" value="Helicase_C"/>
    <property type="match status" value="1"/>
</dbReference>
<dbReference type="GO" id="GO:0030003">
    <property type="term" value="P:intracellular monoatomic cation homeostasis"/>
    <property type="evidence" value="ECO:0007669"/>
    <property type="project" value="TreeGrafter"/>
</dbReference>
<feature type="transmembrane region" description="Helical" evidence="19">
    <location>
        <begin position="123"/>
        <end position="146"/>
    </location>
</feature>
<evidence type="ECO:0008006" key="25">
    <source>
        <dbReference type="Google" id="ProtNLM"/>
    </source>
</evidence>
<sequence>MQIQSISLIVRTGHHRGARAARSFVVQEFYNTSFFCDAYTKEKLMKSDKRGEHVLLAVPAEDKPQKKLTLTQKIVAECKHYYHGFRLLALETRLSAKYMWRVLRGDTLSRRERQQLVRTVSDLFRIVPFSIFIIVPFMELALPIFIKLFPNMLPSTFQESSKQEEKLRKQVQVKVEMAKFLQDTIEEIALERRSKAIEPKGSKAVEFAQFIKKVRSEGGYVSNKDLLKFTKLFEDELTLDNLSMSQLRSLCRVMSIQPFGSPEILRFQLHMKLRELKADDKQIAAEGGVEALNTLDLQQACRARGMRAIGLSEQRLREQLGQWLELSLNDKIPPSLLLLSRALYLPEDISFTDRLKALVQSLPEGIAESTRQKLTELEGGKVDHKARLDLIKQIEEAIAKEKAIEEEKKKEKEKVVLAEGEKERVAAEEIASMSEGIARTSTKIAEAAATVSEAIHAAKKELVDVVQEAVDAAKATEKEKAVAAEAPVDPKDLSSIEQILVGGPIDEAKNEILELKEKAIEHSEDLHEITALDSGFSETKVAKRLRTKLNTMIDKVDTLVSKLEEEKRAIKETLPDPAMASPAATKKNKNGVISTFLCILPTLKKYHHLDEEQWHLFRHLRKAYDHFEKGVAFVRVVLKTERLFQKMTPMTLSALSMVSVMQTRVSEQDVNSMIRTSTRAVLVDMQETTVLERGGGFGQQKAKESGRARYDSVFERSDLDSYDEGEKSSRDIEDKRGGFGFGRGRSSPERGRGGYDRKPEFSRGRDDRFGDSDGFRNRTGDRGFNDSRNDRGFGNSPNRGFGQDRRQGPGGGDRGPRGNRDDFSPNGDRGFGKRGRNNNGFGRDDGGFGRNNGGFGRRDGGFDRNDGGFGRNEGGFGRSDGGGFGRSDGGGFGRNEGGGRNGGGFGRGDFSGYGNRDGPSFGGGRNDRNQRGPREFVPGGPYNEDRRRAPRDWNPEENSVETLFERDALNAEYFDKDRDDPVTIEGDDEDCQIKNWENSGLNPRLIQTCVENCRYKYVRPIQAAVIPMVLRGKDVMGHAETGGGKTAAFVLPILHYIMGLDNGSRDNKGGKIVALVVAPTRELAKQLFDSFRKHAHQTDVKCCVAYGEIARFKNLTDIHKGCDVLVGTSGRLMDFIQKGDVNLSQMKFLVLDEADMLLRDGRDSHLEVILSDSKFPSIEKRQTLLFSATFPPDVTELARKVLKNSYVKVSNGARGRANARVKQEFVQATGICEKNAKLFGMLEEQRDKLAKDGTIMRTLVFVETKKQADFVALMLTDKNIKAASINGDRPQNERERVIKQFREGAVHVLVGTDVCQRGLDIPALEQVINYDMPNGTPEEARDKYIHRIGRTGRLYNGVAVTFVDTNNNDRSVMKLMVDVAKETGQEVPDWLENMAKTDSFSSAGFGPAKSEGNSGGFGSSGFGTSGFGASTSGFGGGGFGSGSGFGENAEGFGGTKMEKKDGESEKKEFGSGGFGEGVKKMENKENDDSEEKEKSGSPAPPAENPPDKEAPKEGEEEEDEW</sequence>
<dbReference type="InterPro" id="IPR001650">
    <property type="entry name" value="Helicase_C-like"/>
</dbReference>
<keyword evidence="13" id="KW-0406">Ion transport</keyword>
<keyword evidence="8" id="KW-0106">Calcium</keyword>
<feature type="compositionally biased region" description="Basic and acidic residues" evidence="18">
    <location>
        <begin position="746"/>
        <end position="791"/>
    </location>
</feature>
<feature type="domain" description="Letm1 RBD" evidence="22">
    <location>
        <begin position="169"/>
        <end position="475"/>
    </location>
</feature>
<evidence type="ECO:0000256" key="4">
    <source>
        <dbReference type="ARBA" id="ARBA00022692"/>
    </source>
</evidence>
<evidence type="ECO:0000256" key="17">
    <source>
        <dbReference type="SAM" id="Coils"/>
    </source>
</evidence>
<dbReference type="Pfam" id="PF07766">
    <property type="entry name" value="LETM1_RBD"/>
    <property type="match status" value="1"/>
</dbReference>
<protein>
    <recommendedName>
        <fullName evidence="25">RNA helicase</fullName>
    </recommendedName>
</protein>
<dbReference type="GO" id="GO:0005524">
    <property type="term" value="F:ATP binding"/>
    <property type="evidence" value="ECO:0007669"/>
    <property type="project" value="UniProtKB-KW"/>
</dbReference>
<keyword evidence="11 19" id="KW-1133">Transmembrane helix</keyword>
<keyword evidence="15 19" id="KW-0472">Membrane</keyword>
<feature type="compositionally biased region" description="Basic and acidic residues" evidence="18">
    <location>
        <begin position="1477"/>
        <end position="1495"/>
    </location>
</feature>
<comment type="caution">
    <text evidence="23">The sequence shown here is derived from an EMBL/GenBank/DDBJ whole genome shotgun (WGS) entry which is preliminary data.</text>
</comment>
<evidence type="ECO:0000256" key="6">
    <source>
        <dbReference type="ARBA" id="ARBA00022741"/>
    </source>
</evidence>